<feature type="coiled-coil region" evidence="1">
    <location>
        <begin position="25"/>
        <end position="82"/>
    </location>
</feature>
<dbReference type="Proteomes" id="UP000034846">
    <property type="component" value="Unassembled WGS sequence"/>
</dbReference>
<evidence type="ECO:0000256" key="1">
    <source>
        <dbReference type="SAM" id="Coils"/>
    </source>
</evidence>
<dbReference type="AlphaFoldDB" id="A0A0G1ZR10"/>
<name>A0A0G1ZR10_9BACT</name>
<evidence type="ECO:0000313" key="3">
    <source>
        <dbReference type="Proteomes" id="UP000034846"/>
    </source>
</evidence>
<protein>
    <submittedName>
        <fullName evidence="2">Uncharacterized protein</fullName>
    </submittedName>
</protein>
<keyword evidence="1" id="KW-0175">Coiled coil</keyword>
<organism evidence="2 3">
    <name type="scientific">Candidatus Uhrbacteria bacterium GW2011_GWD2_52_7</name>
    <dbReference type="NCBI Taxonomy" id="1618989"/>
    <lineage>
        <taxon>Bacteria</taxon>
        <taxon>Candidatus Uhriibacteriota</taxon>
    </lineage>
</organism>
<accession>A0A0G1ZR10</accession>
<evidence type="ECO:0000313" key="2">
    <source>
        <dbReference type="EMBL" id="KKW30657.1"/>
    </source>
</evidence>
<comment type="caution">
    <text evidence="2">The sequence shown here is derived from an EMBL/GenBank/DDBJ whole genome shotgun (WGS) entry which is preliminary data.</text>
</comment>
<dbReference type="EMBL" id="LCRD01000006">
    <property type="protein sequence ID" value="KKW30657.1"/>
    <property type="molecule type" value="Genomic_DNA"/>
</dbReference>
<gene>
    <name evidence="2" type="ORF">UY72_C0006G0008</name>
</gene>
<proteinExistence type="predicted"/>
<sequence length="93" mass="11079">MAEERRHRSFMTGQEIAETFNNQEVLQMETRLKDIETRLQETHDRLVATDDWDELEELREASATLREESRRLLADIRKAKEKFSDSIHFGKTN</sequence>
<reference evidence="2 3" key="1">
    <citation type="journal article" date="2015" name="Nature">
        <title>rRNA introns, odd ribosomes, and small enigmatic genomes across a large radiation of phyla.</title>
        <authorList>
            <person name="Brown C.T."/>
            <person name="Hug L.A."/>
            <person name="Thomas B.C."/>
            <person name="Sharon I."/>
            <person name="Castelle C.J."/>
            <person name="Singh A."/>
            <person name="Wilkins M.J."/>
            <person name="Williams K.H."/>
            <person name="Banfield J.F."/>
        </authorList>
    </citation>
    <scope>NUCLEOTIDE SEQUENCE [LARGE SCALE GENOMIC DNA]</scope>
</reference>